<dbReference type="Pfam" id="PF08244">
    <property type="entry name" value="Glyco_hydro_32C"/>
    <property type="match status" value="1"/>
</dbReference>
<evidence type="ECO:0000256" key="5">
    <source>
        <dbReference type="RuleBase" id="RU362110"/>
    </source>
</evidence>
<dbReference type="InterPro" id="IPR013189">
    <property type="entry name" value="Glyco_hydro_32_C"/>
</dbReference>
<evidence type="ECO:0000256" key="2">
    <source>
        <dbReference type="ARBA" id="ARBA00012758"/>
    </source>
</evidence>
<evidence type="ECO:0000313" key="8">
    <source>
        <dbReference type="EMBL" id="MBF2735976.1"/>
    </source>
</evidence>
<comment type="similarity">
    <text evidence="1 5">Belongs to the glycosyl hydrolase 32 family.</text>
</comment>
<keyword evidence="3 5" id="KW-0378">Hydrolase</keyword>
<dbReference type="Gene3D" id="2.60.120.560">
    <property type="entry name" value="Exo-inulinase, domain 1"/>
    <property type="match status" value="1"/>
</dbReference>
<dbReference type="GO" id="GO:0004564">
    <property type="term" value="F:beta-fructofuranosidase activity"/>
    <property type="evidence" value="ECO:0007669"/>
    <property type="project" value="UniProtKB-EC"/>
</dbReference>
<dbReference type="Proteomes" id="UP000604381">
    <property type="component" value="Unassembled WGS sequence"/>
</dbReference>
<dbReference type="EMBL" id="JADHEI010000058">
    <property type="protein sequence ID" value="MBF2735976.1"/>
    <property type="molecule type" value="Genomic_DNA"/>
</dbReference>
<dbReference type="AlphaFoldDB" id="A0A930UHS2"/>
<dbReference type="SUPFAM" id="SSF75005">
    <property type="entry name" value="Arabinanase/levansucrase/invertase"/>
    <property type="match status" value="1"/>
</dbReference>
<proteinExistence type="inferred from homology"/>
<dbReference type="InterPro" id="IPR013148">
    <property type="entry name" value="Glyco_hydro_32_N"/>
</dbReference>
<evidence type="ECO:0000259" key="7">
    <source>
        <dbReference type="Pfam" id="PF08244"/>
    </source>
</evidence>
<reference evidence="8" key="1">
    <citation type="submission" date="2020-10" db="EMBL/GenBank/DDBJ databases">
        <title>An improved Amphimedon queenslandica hologenome assembly reveals how three proteobacterial symbionts can extend the metabolic phenotypic of their marine sponge host.</title>
        <authorList>
            <person name="Degnan B."/>
            <person name="Degnan S."/>
            <person name="Xiang X."/>
        </authorList>
    </citation>
    <scope>NUCLEOTIDE SEQUENCE</scope>
    <source>
        <strain evidence="8">AqS2</strain>
    </source>
</reference>
<dbReference type="InterPro" id="IPR051214">
    <property type="entry name" value="GH32_Enzymes"/>
</dbReference>
<evidence type="ECO:0000313" key="9">
    <source>
        <dbReference type="Proteomes" id="UP000604381"/>
    </source>
</evidence>
<evidence type="ECO:0000256" key="1">
    <source>
        <dbReference type="ARBA" id="ARBA00009902"/>
    </source>
</evidence>
<name>A0A930UHS2_9GAMM</name>
<protein>
    <recommendedName>
        <fullName evidence="2">beta-fructofuranosidase</fullName>
        <ecNumber evidence="2">3.2.1.26</ecNumber>
    </recommendedName>
</protein>
<dbReference type="Gene3D" id="2.115.10.20">
    <property type="entry name" value="Glycosyl hydrolase domain, family 43"/>
    <property type="match status" value="1"/>
</dbReference>
<dbReference type="Pfam" id="PF00251">
    <property type="entry name" value="Glyco_hydro_32N"/>
    <property type="match status" value="1"/>
</dbReference>
<feature type="domain" description="Glycosyl hydrolase family 32 C-terminal" evidence="7">
    <location>
        <begin position="513"/>
        <end position="559"/>
    </location>
</feature>
<dbReference type="PANTHER" id="PTHR43101:SF1">
    <property type="entry name" value="BETA-FRUCTOSIDASE"/>
    <property type="match status" value="1"/>
</dbReference>
<comment type="caution">
    <text evidence="8">The sequence shown here is derived from an EMBL/GenBank/DDBJ whole genome shotgun (WGS) entry which is preliminary data.</text>
</comment>
<dbReference type="PANTHER" id="PTHR43101">
    <property type="entry name" value="BETA-FRUCTOSIDASE"/>
    <property type="match status" value="1"/>
</dbReference>
<evidence type="ECO:0000259" key="6">
    <source>
        <dbReference type="Pfam" id="PF00251"/>
    </source>
</evidence>
<dbReference type="GO" id="GO:0005975">
    <property type="term" value="P:carbohydrate metabolic process"/>
    <property type="evidence" value="ECO:0007669"/>
    <property type="project" value="InterPro"/>
</dbReference>
<sequence length="570" mass="62575">MSAKELRAPVTLAPGEVVELWVRATGPGAVLRVERGGATVYEVPQPATHVEFHRFATDGGEVEVVWTPELLEVSFAYSYRPAEALAEGITLWEFEKDGVKQLAGKELAEALRAEPGRPQLHFSAPRQWMNDPNGLCWIDGRWHLFYQFHPGSVEWGPMHWGHAVSDDLVAWTHLPVFLHPQHDLPRLGASGGAFSGCAFECPDGKTRFCHTERLPCYAMDDFREVQRVVESSDLLVAAGGRTVLEQRPAAAGMDFRDPRVWWHAPAGAYRMVLGGAIAGGPAVLLYGSTDLASWEYLGPLWRADPKWQAEGAAAAECPDFFELDGRWVLLASMYKHADPKTGRRNPILAVVGEFKDDVFTPAPGRPPQVLDFGSDFYAMQSCAGAGRRIAFGWLHNWTSTAAAPDARHRGEQSWPRELSWDGHGQLRMAPARELDDAAKVGRSRIKLNGDKGELPDAPFEFRVRNIRDGMTTFSATAGGAAAFRVEAGCEDRGSPTRASIILPGGDECHGQARGTGELRIIYDRGIIEVFAAGGSCCGTRRIHPERPPDRFELNVASGQGELWRLEPAAP</sequence>
<gene>
    <name evidence="8" type="ORF">ISN26_07955</name>
</gene>
<dbReference type="InterPro" id="IPR001362">
    <property type="entry name" value="Glyco_hydro_32"/>
</dbReference>
<feature type="domain" description="Glycosyl hydrolase family 32 N-terminal" evidence="6">
    <location>
        <begin position="121"/>
        <end position="430"/>
    </location>
</feature>
<dbReference type="InterPro" id="IPR013320">
    <property type="entry name" value="ConA-like_dom_sf"/>
</dbReference>
<dbReference type="SMART" id="SM00640">
    <property type="entry name" value="Glyco_32"/>
    <property type="match status" value="1"/>
</dbReference>
<dbReference type="EC" id="3.2.1.26" evidence="2"/>
<dbReference type="InterPro" id="IPR023296">
    <property type="entry name" value="Glyco_hydro_beta-prop_sf"/>
</dbReference>
<keyword evidence="9" id="KW-1185">Reference proteome</keyword>
<accession>A0A930UHS2</accession>
<organism evidence="8 9">
    <name type="scientific">Candidatus Amphirhobacter heronislandensis</name>
    <dbReference type="NCBI Taxonomy" id="1732024"/>
    <lineage>
        <taxon>Bacteria</taxon>
        <taxon>Pseudomonadati</taxon>
        <taxon>Pseudomonadota</taxon>
        <taxon>Gammaproteobacteria</taxon>
        <taxon>Candidatus Tethybacterales</taxon>
        <taxon>Candidatus Tethybacteraceae</taxon>
        <taxon>Candidatus Amphirhobacter</taxon>
    </lineage>
</organism>
<keyword evidence="4 5" id="KW-0326">Glycosidase</keyword>
<dbReference type="SUPFAM" id="SSF49899">
    <property type="entry name" value="Concanavalin A-like lectins/glucanases"/>
    <property type="match status" value="1"/>
</dbReference>
<evidence type="ECO:0000256" key="4">
    <source>
        <dbReference type="ARBA" id="ARBA00023295"/>
    </source>
</evidence>
<evidence type="ECO:0000256" key="3">
    <source>
        <dbReference type="ARBA" id="ARBA00022801"/>
    </source>
</evidence>